<keyword evidence="1" id="KW-0831">Ubiquinone biosynthesis</keyword>
<comment type="function">
    <text evidence="1">Required for ubiquinone (coenzyme Q) biosynthesis. Binds hydrophobic ubiquinone biosynthetic intermediates via its SCP2 domain and is essential for the stability of the Ubi complex. May constitute a docking platform where Ubi enzymes assemble and access their SCP2-bound polyprenyl substrates.</text>
</comment>
<comment type="pathway">
    <text evidence="1">Cofactor biosynthesis; ubiquinone biosynthesis.</text>
</comment>
<dbReference type="InterPro" id="IPR038989">
    <property type="entry name" value="UbiJ"/>
</dbReference>
<name>A0ABV2BWS6_9GAMM</name>
<dbReference type="InterPro" id="IPR036527">
    <property type="entry name" value="SCP2_sterol-bd_dom_sf"/>
</dbReference>
<dbReference type="Pfam" id="PF02036">
    <property type="entry name" value="SCP2"/>
    <property type="match status" value="1"/>
</dbReference>
<gene>
    <name evidence="1" type="primary">ubiJ</name>
    <name evidence="3" type="ORF">ABVT43_14455</name>
</gene>
<evidence type="ECO:0000313" key="3">
    <source>
        <dbReference type="EMBL" id="MET1256339.1"/>
    </source>
</evidence>
<sequence length="206" mass="23095">MKHSINQLSATCLEQLANRVLALDPQAHQGLVPFAGKIIHLQIIDWQINYYVMFPGQSLVIHDFCNRPVSACISGKLTDFLNAALQENTGDALFTGELSFTGEINTARQFQAYIQALQIDWREPITGIFGDIAGQTITDGISQLFNFGQSLFKATQQNIPEYLQEEARVTPTASEQAIFFDNIDLLRSQADRLSARVSRLEQNFQK</sequence>
<protein>
    <recommendedName>
        <fullName evidence="1">Ubiquinone biosynthesis accessory factor UbiJ</fullName>
    </recommendedName>
</protein>
<keyword evidence="4" id="KW-1185">Reference proteome</keyword>
<organism evidence="3 4">
    <name type="scientific">Aliikangiella maris</name>
    <dbReference type="NCBI Taxonomy" id="3162458"/>
    <lineage>
        <taxon>Bacteria</taxon>
        <taxon>Pseudomonadati</taxon>
        <taxon>Pseudomonadota</taxon>
        <taxon>Gammaproteobacteria</taxon>
        <taxon>Oceanospirillales</taxon>
        <taxon>Pleioneaceae</taxon>
        <taxon>Aliikangiella</taxon>
    </lineage>
</organism>
<comment type="similarity">
    <text evidence="1">Belongs to the UbiJ family.</text>
</comment>
<dbReference type="InterPro" id="IPR003033">
    <property type="entry name" value="SCP2_sterol-bd_dom"/>
</dbReference>
<comment type="caution">
    <text evidence="3">The sequence shown here is derived from an EMBL/GenBank/DDBJ whole genome shotgun (WGS) entry which is preliminary data.</text>
</comment>
<dbReference type="HAMAP" id="MF_02215">
    <property type="entry name" value="UbiJ"/>
    <property type="match status" value="1"/>
</dbReference>
<feature type="domain" description="SCP2" evidence="2">
    <location>
        <begin position="18"/>
        <end position="114"/>
    </location>
</feature>
<accession>A0ABV2BWS6</accession>
<dbReference type="PANTHER" id="PTHR38693:SF1">
    <property type="entry name" value="UBIQUINONE BIOSYNTHESIS ACCESSORY FACTOR UBIJ"/>
    <property type="match status" value="1"/>
</dbReference>
<comment type="subcellular location">
    <subcellularLocation>
        <location evidence="1">Cytoplasm</location>
    </subcellularLocation>
</comment>
<dbReference type="Proteomes" id="UP001548189">
    <property type="component" value="Unassembled WGS sequence"/>
</dbReference>
<evidence type="ECO:0000256" key="1">
    <source>
        <dbReference type="HAMAP-Rule" id="MF_02215"/>
    </source>
</evidence>
<dbReference type="PANTHER" id="PTHR38693">
    <property type="entry name" value="UBIQUINONE BIOSYNTHESIS PROTEIN UBIJ"/>
    <property type="match status" value="1"/>
</dbReference>
<reference evidence="3 4" key="1">
    <citation type="submission" date="2024-06" db="EMBL/GenBank/DDBJ databases">
        <authorList>
            <person name="Li F."/>
        </authorList>
    </citation>
    <scope>NUCLEOTIDE SEQUENCE [LARGE SCALE GENOMIC DNA]</scope>
    <source>
        <strain evidence="3 4">GXAS 311</strain>
    </source>
</reference>
<evidence type="ECO:0000259" key="2">
    <source>
        <dbReference type="Pfam" id="PF02036"/>
    </source>
</evidence>
<proteinExistence type="inferred from homology"/>
<dbReference type="SUPFAM" id="SSF55718">
    <property type="entry name" value="SCP-like"/>
    <property type="match status" value="1"/>
</dbReference>
<dbReference type="RefSeq" id="WP_353896924.1">
    <property type="nucleotide sequence ID" value="NZ_JBEVCJ010000020.1"/>
</dbReference>
<dbReference type="EMBL" id="JBEVCJ010000020">
    <property type="protein sequence ID" value="MET1256339.1"/>
    <property type="molecule type" value="Genomic_DNA"/>
</dbReference>
<keyword evidence="1" id="KW-0963">Cytoplasm</keyword>
<evidence type="ECO:0000313" key="4">
    <source>
        <dbReference type="Proteomes" id="UP001548189"/>
    </source>
</evidence>